<protein>
    <recommendedName>
        <fullName evidence="5">Lipoprotein</fullName>
    </recommendedName>
</protein>
<gene>
    <name evidence="3" type="ORF">JY651_30055</name>
</gene>
<evidence type="ECO:0000313" key="4">
    <source>
        <dbReference type="Proteomes" id="UP000662747"/>
    </source>
</evidence>
<feature type="region of interest" description="Disordered" evidence="1">
    <location>
        <begin position="335"/>
        <end position="372"/>
    </location>
</feature>
<feature type="chain" id="PRO_5046484314" description="Lipoprotein" evidence="2">
    <location>
        <begin position="23"/>
        <end position="372"/>
    </location>
</feature>
<dbReference type="PROSITE" id="PS51257">
    <property type="entry name" value="PROKAR_LIPOPROTEIN"/>
    <property type="match status" value="1"/>
</dbReference>
<keyword evidence="2" id="KW-0732">Signal</keyword>
<accession>A0ABX7NL13</accession>
<feature type="signal peptide" evidence="2">
    <location>
        <begin position="1"/>
        <end position="22"/>
    </location>
</feature>
<reference evidence="3 4" key="1">
    <citation type="submission" date="2021-02" db="EMBL/GenBank/DDBJ databases">
        <title>De Novo genome assembly of isolated myxobacteria.</title>
        <authorList>
            <person name="Stevens D.C."/>
        </authorList>
    </citation>
    <scope>NUCLEOTIDE SEQUENCE [LARGE SCALE GENOMIC DNA]</scope>
    <source>
        <strain evidence="4">SCPEA02</strain>
    </source>
</reference>
<proteinExistence type="predicted"/>
<name>A0ABX7NL13_9BACT</name>
<evidence type="ECO:0000313" key="3">
    <source>
        <dbReference type="EMBL" id="QSQ19545.1"/>
    </source>
</evidence>
<dbReference type="Proteomes" id="UP000662747">
    <property type="component" value="Chromosome"/>
</dbReference>
<dbReference type="EMBL" id="CP071090">
    <property type="protein sequence ID" value="QSQ19545.1"/>
    <property type="molecule type" value="Genomic_DNA"/>
</dbReference>
<evidence type="ECO:0000256" key="1">
    <source>
        <dbReference type="SAM" id="MobiDB-lite"/>
    </source>
</evidence>
<dbReference type="RefSeq" id="WP_206721129.1">
    <property type="nucleotide sequence ID" value="NZ_CP071090.1"/>
</dbReference>
<keyword evidence="4" id="KW-1185">Reference proteome</keyword>
<sequence length="372" mass="38687">MNARTFTASLLLAAALGGCSDAEPGGFTPGPDAPLVELPAAHASVSGFVFDPEAFLVQVLSAPPPDPEQEGPGEDPAIFDGTSFLVYSAIPSARVRLAAPGLPEATSGEPLPTGHWQVDGVTVDDTTPYYAEALPPSGPVTFDNPDAYFPVPSATYYPTTYLRPIQVNVTQCMSQTALMVGNAGALDAVAQHLTAQGTPTTVADLMDPAKTGGVVLLFVHMPSFFYDFFLSPMDSVAGETSAGTLMALDWAAPSGAPGQSPMGFSVLPDPVSMVGYFALVLPPGVTEPVTVSFTDTYVPGPEEEPGPAGPRPLMIPPTVIEPSPGVSVQRVFAIPNFGEEPPPDPLDDPLPPFPADTWICMPMPSEEPPPEG</sequence>
<organism evidence="3 4">
    <name type="scientific">Pyxidicoccus parkwayensis</name>
    <dbReference type="NCBI Taxonomy" id="2813578"/>
    <lineage>
        <taxon>Bacteria</taxon>
        <taxon>Pseudomonadati</taxon>
        <taxon>Myxococcota</taxon>
        <taxon>Myxococcia</taxon>
        <taxon>Myxococcales</taxon>
        <taxon>Cystobacterineae</taxon>
        <taxon>Myxococcaceae</taxon>
        <taxon>Pyxidicoccus</taxon>
    </lineage>
</organism>
<evidence type="ECO:0000256" key="2">
    <source>
        <dbReference type="SAM" id="SignalP"/>
    </source>
</evidence>
<evidence type="ECO:0008006" key="5">
    <source>
        <dbReference type="Google" id="ProtNLM"/>
    </source>
</evidence>